<dbReference type="AlphaFoldDB" id="A0AAN8RZS1"/>
<dbReference type="EMBL" id="JAWJWE010000043">
    <property type="protein sequence ID" value="KAK6617926.1"/>
    <property type="molecule type" value="Genomic_DNA"/>
</dbReference>
<proteinExistence type="predicted"/>
<evidence type="ECO:0000313" key="3">
    <source>
        <dbReference type="Proteomes" id="UP001372834"/>
    </source>
</evidence>
<feature type="region of interest" description="Disordered" evidence="1">
    <location>
        <begin position="551"/>
        <end position="641"/>
    </location>
</feature>
<dbReference type="GO" id="GO:0043130">
    <property type="term" value="F:ubiquitin binding"/>
    <property type="evidence" value="ECO:0007669"/>
    <property type="project" value="TreeGrafter"/>
</dbReference>
<dbReference type="PANTHER" id="PTHR21494">
    <property type="entry name" value="ACTIVATING SIGNAL COINTEGRATOR 1 COMPLEX SUBUNIT 2 ASC-1 COMPLEX SUBUNIT P100"/>
    <property type="match status" value="1"/>
</dbReference>
<dbReference type="Gene3D" id="1.10.8.10">
    <property type="entry name" value="DNA helicase RuvA subunit, C-terminal domain"/>
    <property type="match status" value="1"/>
</dbReference>
<dbReference type="GO" id="GO:0006355">
    <property type="term" value="P:regulation of DNA-templated transcription"/>
    <property type="evidence" value="ECO:0007669"/>
    <property type="project" value="TreeGrafter"/>
</dbReference>
<reference evidence="2 3" key="1">
    <citation type="submission" date="2023-10" db="EMBL/GenBank/DDBJ databases">
        <title>Genomes of two closely related lineages of the louse Polyplax serrata with different host specificities.</title>
        <authorList>
            <person name="Martinu J."/>
            <person name="Tarabai H."/>
            <person name="Stefka J."/>
            <person name="Hypsa V."/>
        </authorList>
    </citation>
    <scope>NUCLEOTIDE SEQUENCE [LARGE SCALE GENOMIC DNA]</scope>
    <source>
        <strain evidence="2">HR10_N</strain>
    </source>
</reference>
<organism evidence="2 3">
    <name type="scientific">Polyplax serrata</name>
    <name type="common">Common mouse louse</name>
    <dbReference type="NCBI Taxonomy" id="468196"/>
    <lineage>
        <taxon>Eukaryota</taxon>
        <taxon>Metazoa</taxon>
        <taxon>Ecdysozoa</taxon>
        <taxon>Arthropoda</taxon>
        <taxon>Hexapoda</taxon>
        <taxon>Insecta</taxon>
        <taxon>Pterygota</taxon>
        <taxon>Neoptera</taxon>
        <taxon>Paraneoptera</taxon>
        <taxon>Psocodea</taxon>
        <taxon>Troctomorpha</taxon>
        <taxon>Phthiraptera</taxon>
        <taxon>Anoplura</taxon>
        <taxon>Polyplacidae</taxon>
        <taxon>Polyplax</taxon>
    </lineage>
</organism>
<feature type="compositionally biased region" description="Acidic residues" evidence="1">
    <location>
        <begin position="551"/>
        <end position="579"/>
    </location>
</feature>
<feature type="compositionally biased region" description="Polar residues" evidence="1">
    <location>
        <begin position="458"/>
        <end position="472"/>
    </location>
</feature>
<name>A0AAN8RZS1_POLSC</name>
<feature type="compositionally biased region" description="Basic and acidic residues" evidence="1">
    <location>
        <begin position="590"/>
        <end position="618"/>
    </location>
</feature>
<dbReference type="InterPro" id="IPR052586">
    <property type="entry name" value="ASCC2"/>
</dbReference>
<dbReference type="Proteomes" id="UP001372834">
    <property type="component" value="Unassembled WGS sequence"/>
</dbReference>
<evidence type="ECO:0008006" key="4">
    <source>
        <dbReference type="Google" id="ProtNLM"/>
    </source>
</evidence>
<evidence type="ECO:0000313" key="2">
    <source>
        <dbReference type="EMBL" id="KAK6617926.1"/>
    </source>
</evidence>
<feature type="region of interest" description="Disordered" evidence="1">
    <location>
        <begin position="447"/>
        <end position="482"/>
    </location>
</feature>
<comment type="caution">
    <text evidence="2">The sequence shown here is derived from an EMBL/GenBank/DDBJ whole genome shotgun (WGS) entry which is preliminary data.</text>
</comment>
<accession>A0AAN8RZS1</accession>
<dbReference type="PANTHER" id="PTHR21494:SF0">
    <property type="entry name" value="ACTIVATING SIGNAL COINTEGRATOR 1 COMPLEX SUBUNIT 2"/>
    <property type="match status" value="1"/>
</dbReference>
<protein>
    <recommendedName>
        <fullName evidence="4">CUE domain-containing protein</fullName>
    </recommendedName>
</protein>
<evidence type="ECO:0000256" key="1">
    <source>
        <dbReference type="SAM" id="MobiDB-lite"/>
    </source>
</evidence>
<sequence length="641" mass="74455">MELKNEEINAEWVLEENRTFTVHPKLLIKEDRLANDNLDTVADLLHFVIEDLQWLLSLEAYKFWSHLIYSEEACTLVTSALENSLPRYLRPSSLINENVKKLLNEIEHLVFMVFVRMSYHQELFSQVSKNFDQLVYNNRLFTVPILIEFCTMFGCDNSEMVKSVVLKLSNLVPHLSVQFKQLVPNFYRILRLVEDQFVTEQQPKVIAETICRSTGKVKSLVHLLYNSTSAIEVFLEVNYKFCKFFATNEFISEISAFYSNVLPEIEVSIDREPAADTCSSYASLSCLDFVYRIRLDLIKITRHIFNFLHSEANSIENTNEREELVDEYLTLIMDLLSEPTFLFDYNSIFPLSGEVGLLTRDTPNVDSVKQEHILQGIRELTKTSNFDEGVWKEDSELQKNMNEGRLQSLLTEIKDVLPYLTDSYIISHLKLHDYKIEKVIASALETDEGNVREDPGPSASSQLGQNLGSNRTGARVPEKSKWNKTAEEWKSIGERIDKQKYSQWLLVEDLTYQDEYDDTYDEEEAAIGILREEEEAEKNIRPFVTPRVLETGEDSEEAKEEDADEMAEGEPVTSEDEVDQKERGRRTRGRTREFVKIRGGPREGKRVEQNREWKESHKSSFGNHNRKRQAERKRLQGILRC</sequence>
<gene>
    <name evidence="2" type="ORF">RUM43_014155</name>
</gene>